<name>A0A918XS39_9PROT</name>
<evidence type="ECO:0000256" key="4">
    <source>
        <dbReference type="ARBA" id="ARBA00022833"/>
    </source>
</evidence>
<dbReference type="Gene3D" id="3.90.180.10">
    <property type="entry name" value="Medium-chain alcohol dehydrogenases, catalytic domain"/>
    <property type="match status" value="1"/>
</dbReference>
<evidence type="ECO:0000256" key="5">
    <source>
        <dbReference type="ARBA" id="ARBA00023002"/>
    </source>
</evidence>
<evidence type="ECO:0000313" key="7">
    <source>
        <dbReference type="EMBL" id="GHD51500.1"/>
    </source>
</evidence>
<dbReference type="PANTHER" id="PTHR43350:SF19">
    <property type="entry name" value="D-GULOSIDE 3-DEHYDROGENASE"/>
    <property type="match status" value="1"/>
</dbReference>
<keyword evidence="4" id="KW-0862">Zinc</keyword>
<dbReference type="AlphaFoldDB" id="A0A918XS39"/>
<keyword evidence="5" id="KW-0560">Oxidoreductase</keyword>
<feature type="domain" description="Alanine dehydrogenase/pyridine nucleotide transhydrogenase NAD(H)-binding" evidence="6">
    <location>
        <begin position="146"/>
        <end position="229"/>
    </location>
</feature>
<dbReference type="InterPro" id="IPR011032">
    <property type="entry name" value="GroES-like_sf"/>
</dbReference>
<dbReference type="RefSeq" id="WP_229837046.1">
    <property type="nucleotide sequence ID" value="NZ_BMZS01000005.1"/>
</dbReference>
<comment type="caution">
    <text evidence="7">The sequence shown here is derived from an EMBL/GenBank/DDBJ whole genome shotgun (WGS) entry which is preliminary data.</text>
</comment>
<gene>
    <name evidence="7" type="ORF">GCM10017083_26020</name>
</gene>
<evidence type="ECO:0000259" key="6">
    <source>
        <dbReference type="Pfam" id="PF01262"/>
    </source>
</evidence>
<keyword evidence="3" id="KW-0479">Metal-binding</keyword>
<keyword evidence="8" id="KW-1185">Reference proteome</keyword>
<evidence type="ECO:0000256" key="2">
    <source>
        <dbReference type="ARBA" id="ARBA00008072"/>
    </source>
</evidence>
<evidence type="ECO:0000313" key="8">
    <source>
        <dbReference type="Proteomes" id="UP000630353"/>
    </source>
</evidence>
<dbReference type="GO" id="GO:0016491">
    <property type="term" value="F:oxidoreductase activity"/>
    <property type="evidence" value="ECO:0007669"/>
    <property type="project" value="UniProtKB-KW"/>
</dbReference>
<dbReference type="InterPro" id="IPR036291">
    <property type="entry name" value="NAD(P)-bd_dom_sf"/>
</dbReference>
<dbReference type="Pfam" id="PF01262">
    <property type="entry name" value="AlaDh_PNT_C"/>
    <property type="match status" value="1"/>
</dbReference>
<accession>A0A918XS39</accession>
<dbReference type="EMBL" id="BMZS01000005">
    <property type="protein sequence ID" value="GHD51500.1"/>
    <property type="molecule type" value="Genomic_DNA"/>
</dbReference>
<dbReference type="CDD" id="cd08255">
    <property type="entry name" value="2-desacetyl-2-hydroxyethyl_bacteriochlorophyllide_like"/>
    <property type="match status" value="1"/>
</dbReference>
<proteinExistence type="inferred from homology"/>
<dbReference type="Gene3D" id="3.40.50.720">
    <property type="entry name" value="NAD(P)-binding Rossmann-like Domain"/>
    <property type="match status" value="1"/>
</dbReference>
<organism evidence="7 8">
    <name type="scientific">Thalassobaculum fulvum</name>
    <dbReference type="NCBI Taxonomy" id="1633335"/>
    <lineage>
        <taxon>Bacteria</taxon>
        <taxon>Pseudomonadati</taxon>
        <taxon>Pseudomonadota</taxon>
        <taxon>Alphaproteobacteria</taxon>
        <taxon>Rhodospirillales</taxon>
        <taxon>Thalassobaculaceae</taxon>
        <taxon>Thalassobaculum</taxon>
    </lineage>
</organism>
<dbReference type="InterPro" id="IPR007698">
    <property type="entry name" value="AlaDH/PNT_NAD(H)-bd"/>
</dbReference>
<dbReference type="PANTHER" id="PTHR43350">
    <property type="entry name" value="NAD-DEPENDENT ALCOHOL DEHYDROGENASE"/>
    <property type="match status" value="1"/>
</dbReference>
<reference evidence="7" key="2">
    <citation type="submission" date="2020-09" db="EMBL/GenBank/DDBJ databases">
        <authorList>
            <person name="Sun Q."/>
            <person name="Kim S."/>
        </authorList>
    </citation>
    <scope>NUCLEOTIDE SEQUENCE</scope>
    <source>
        <strain evidence="7">KCTC 42651</strain>
    </source>
</reference>
<dbReference type="SUPFAM" id="SSF51735">
    <property type="entry name" value="NAD(P)-binding Rossmann-fold domains"/>
    <property type="match status" value="1"/>
</dbReference>
<dbReference type="GO" id="GO:0046872">
    <property type="term" value="F:metal ion binding"/>
    <property type="evidence" value="ECO:0007669"/>
    <property type="project" value="UniProtKB-KW"/>
</dbReference>
<sequence length="330" mass="34800">MTMDAGATAFWIERPGHAALRTEDLPPRGPDDVLVETLYSGVSRGTETLVFTGRVPVSQHDVMRCPFQAGGFPGPVKYGYCSVGRVVEGPAGLVGRAGFCLHPHQDRYVVPAASFTPLPDALPPARAVLAANMETALNGVWDAAIRPGDRVCVIGLGVVGLLAARLAARIPQAEVLAVDLDPAKRTPAEALGLRFAEAPPDGAEFDVILHASGHPDGLVTALGVAGFEATIVELSWYGSTPVTLPLGEAFHSRRLTIRSSQVGAVATAQRSRWSYARRMAKALDLLCDPALDALIDGESRFADLPATMAALAEGRLAALCHRVRYPAAEG</sequence>
<dbReference type="SUPFAM" id="SSF50129">
    <property type="entry name" value="GroES-like"/>
    <property type="match status" value="1"/>
</dbReference>
<protein>
    <submittedName>
        <fullName evidence="7">Dehydrogenase</fullName>
    </submittedName>
</protein>
<reference evidence="7" key="1">
    <citation type="journal article" date="2014" name="Int. J. Syst. Evol. Microbiol.">
        <title>Complete genome sequence of Corynebacterium casei LMG S-19264T (=DSM 44701T), isolated from a smear-ripened cheese.</title>
        <authorList>
            <consortium name="US DOE Joint Genome Institute (JGI-PGF)"/>
            <person name="Walter F."/>
            <person name="Albersmeier A."/>
            <person name="Kalinowski J."/>
            <person name="Ruckert C."/>
        </authorList>
    </citation>
    <scope>NUCLEOTIDE SEQUENCE</scope>
    <source>
        <strain evidence="7">KCTC 42651</strain>
    </source>
</reference>
<evidence type="ECO:0000256" key="1">
    <source>
        <dbReference type="ARBA" id="ARBA00001947"/>
    </source>
</evidence>
<comment type="similarity">
    <text evidence="2">Belongs to the zinc-containing alcohol dehydrogenase family.</text>
</comment>
<dbReference type="Proteomes" id="UP000630353">
    <property type="component" value="Unassembled WGS sequence"/>
</dbReference>
<evidence type="ECO:0000256" key="3">
    <source>
        <dbReference type="ARBA" id="ARBA00022723"/>
    </source>
</evidence>
<comment type="cofactor">
    <cofactor evidence="1">
        <name>Zn(2+)</name>
        <dbReference type="ChEBI" id="CHEBI:29105"/>
    </cofactor>
</comment>